<sequence>MHYYCCNSILRLVTVSAGHHCPAAFKCIVADPSICLRGSARILGLFVSPDSNFLISRSDGCESLRPSLGADRITMIPPELILMVLDHIKDDKETMFSCSLVCRDWLYIARMTLFRKLQFNAGATNFDQEFVNFLHFFGSAPFTARYVHSISLATQGTEERNFKPGRITTSHIKALIPIFPHLRELSLTRIDWRSTEIHQMDKIQTLRLTTVSSQDCEHWLNLVGTFPSLQQLVIDRFFIPMPMLNAIHHDAPSSGTTDSTLDHLQVLDIQYTPLASRILTALRRVSELKTLHTFSVNLIHAADITCVQQALHAARSVLTNLHLTLTLAAGYLVTELCDLLGGLPFSSLTGLRTIAFSITYSSPCWLWDCIVVMLSRTCASVQVVRFTFLFRYYNTVPWNELDQVLVSLPSLNKVEFVNHRQAGEAIPKDFSFLMELGLPLTHEKGLLFCP</sequence>
<reference evidence="1 2" key="1">
    <citation type="submission" date="2022-09" db="EMBL/GenBank/DDBJ databases">
        <authorList>
            <person name="Palmer J.M."/>
        </authorList>
    </citation>
    <scope>NUCLEOTIDE SEQUENCE [LARGE SCALE GENOMIC DNA]</scope>
    <source>
        <strain evidence="1 2">DSM 7382</strain>
    </source>
</reference>
<dbReference type="Gene3D" id="1.20.1280.50">
    <property type="match status" value="1"/>
</dbReference>
<evidence type="ECO:0008006" key="3">
    <source>
        <dbReference type="Google" id="ProtNLM"/>
    </source>
</evidence>
<gene>
    <name evidence="1" type="ORF">QCA50_011710</name>
</gene>
<evidence type="ECO:0000313" key="2">
    <source>
        <dbReference type="Proteomes" id="UP001385951"/>
    </source>
</evidence>
<comment type="caution">
    <text evidence="1">The sequence shown here is derived from an EMBL/GenBank/DDBJ whole genome shotgun (WGS) entry which is preliminary data.</text>
</comment>
<protein>
    <recommendedName>
        <fullName evidence="3">F-box domain-containing protein</fullName>
    </recommendedName>
</protein>
<name>A0AAW0FWS3_9APHY</name>
<dbReference type="AlphaFoldDB" id="A0AAW0FWS3"/>
<dbReference type="InterPro" id="IPR036047">
    <property type="entry name" value="F-box-like_dom_sf"/>
</dbReference>
<organism evidence="1 2">
    <name type="scientific">Cerrena zonata</name>
    <dbReference type="NCBI Taxonomy" id="2478898"/>
    <lineage>
        <taxon>Eukaryota</taxon>
        <taxon>Fungi</taxon>
        <taxon>Dikarya</taxon>
        <taxon>Basidiomycota</taxon>
        <taxon>Agaricomycotina</taxon>
        <taxon>Agaricomycetes</taxon>
        <taxon>Polyporales</taxon>
        <taxon>Cerrenaceae</taxon>
        <taxon>Cerrena</taxon>
    </lineage>
</organism>
<keyword evidence="2" id="KW-1185">Reference proteome</keyword>
<proteinExistence type="predicted"/>
<dbReference type="SUPFAM" id="SSF81383">
    <property type="entry name" value="F-box domain"/>
    <property type="match status" value="1"/>
</dbReference>
<dbReference type="SUPFAM" id="SSF52047">
    <property type="entry name" value="RNI-like"/>
    <property type="match status" value="1"/>
</dbReference>
<accession>A0AAW0FWS3</accession>
<dbReference type="EMBL" id="JASBNA010000021">
    <property type="protein sequence ID" value="KAK7685346.1"/>
    <property type="molecule type" value="Genomic_DNA"/>
</dbReference>
<dbReference type="Gene3D" id="3.80.10.10">
    <property type="entry name" value="Ribonuclease Inhibitor"/>
    <property type="match status" value="1"/>
</dbReference>
<dbReference type="InterPro" id="IPR032675">
    <property type="entry name" value="LRR_dom_sf"/>
</dbReference>
<dbReference type="Proteomes" id="UP001385951">
    <property type="component" value="Unassembled WGS sequence"/>
</dbReference>
<evidence type="ECO:0000313" key="1">
    <source>
        <dbReference type="EMBL" id="KAK7685346.1"/>
    </source>
</evidence>